<dbReference type="Proteomes" id="UP000233551">
    <property type="component" value="Unassembled WGS sequence"/>
</dbReference>
<evidence type="ECO:0000313" key="1">
    <source>
        <dbReference type="EMBL" id="OWM77181.1"/>
    </source>
</evidence>
<keyword evidence="4" id="KW-1185">Reference proteome</keyword>
<gene>
    <name evidence="1" type="ORF">CDL15_Pgr027119</name>
    <name evidence="2" type="ORF">CRG98_035029</name>
</gene>
<proteinExistence type="predicted"/>
<dbReference type="EMBL" id="PGOL01002862">
    <property type="protein sequence ID" value="PKI44578.1"/>
    <property type="molecule type" value="Genomic_DNA"/>
</dbReference>
<name>A0A218WY92_PUNGR</name>
<evidence type="ECO:0000313" key="3">
    <source>
        <dbReference type="Proteomes" id="UP000197138"/>
    </source>
</evidence>
<sequence length="135" mass="15043">MSLFTIGKPEEVEPAWCRTQSLLCSRFNPNSLVESVPLVFFSDPNFAGTYRSARVEPHYEPPITVILSQLGVQCHQPYSKIPPGASGTAISFRPTQSDRIDPSHFSQNNLHKHLRGTLRSWKPPTLGQKTIGSLL</sequence>
<reference evidence="3" key="1">
    <citation type="journal article" date="2017" name="Plant J.">
        <title>The pomegranate (Punica granatum L.) genome and the genomics of punicalagin biosynthesis.</title>
        <authorList>
            <person name="Qin G."/>
            <person name="Xu C."/>
            <person name="Ming R."/>
            <person name="Tang H."/>
            <person name="Guyot R."/>
            <person name="Kramer E.M."/>
            <person name="Hu Y."/>
            <person name="Yi X."/>
            <person name="Qi Y."/>
            <person name="Xu X."/>
            <person name="Gao Z."/>
            <person name="Pan H."/>
            <person name="Jian J."/>
            <person name="Tian Y."/>
            <person name="Yue Z."/>
            <person name="Xu Y."/>
        </authorList>
    </citation>
    <scope>NUCLEOTIDE SEQUENCE [LARGE SCALE GENOMIC DNA]</scope>
    <source>
        <strain evidence="3">cv. Dabenzi</strain>
    </source>
</reference>
<protein>
    <submittedName>
        <fullName evidence="1">Uncharacterized protein</fullName>
    </submittedName>
</protein>
<evidence type="ECO:0000313" key="2">
    <source>
        <dbReference type="EMBL" id="PKI44578.1"/>
    </source>
</evidence>
<dbReference type="AlphaFoldDB" id="A0A218WY92"/>
<accession>A0A218WY92</accession>
<reference evidence="2 4" key="3">
    <citation type="submission" date="2017-11" db="EMBL/GenBank/DDBJ databases">
        <title>De-novo sequencing of pomegranate (Punica granatum L.) genome.</title>
        <authorList>
            <person name="Akparov Z."/>
            <person name="Amiraslanov A."/>
            <person name="Hajiyeva S."/>
            <person name="Abbasov M."/>
            <person name="Kaur K."/>
            <person name="Hamwieh A."/>
            <person name="Solovyev V."/>
            <person name="Salamov A."/>
            <person name="Braich B."/>
            <person name="Kosarev P."/>
            <person name="Mahmoud A."/>
            <person name="Hajiyev E."/>
            <person name="Babayeva S."/>
            <person name="Izzatullayeva V."/>
            <person name="Mammadov A."/>
            <person name="Mammadov A."/>
            <person name="Sharifova S."/>
            <person name="Ojaghi J."/>
            <person name="Eynullazada K."/>
            <person name="Bayramov B."/>
            <person name="Abdulazimova A."/>
            <person name="Shahmuradov I."/>
        </authorList>
    </citation>
    <scope>NUCLEOTIDE SEQUENCE [LARGE SCALE GENOMIC DNA]</scope>
    <source>
        <strain evidence="2">AG2017</strain>
        <strain evidence="4">cv. AG2017</strain>
        <tissue evidence="2">Leaf</tissue>
    </source>
</reference>
<organism evidence="1 3">
    <name type="scientific">Punica granatum</name>
    <name type="common">Pomegranate</name>
    <dbReference type="NCBI Taxonomy" id="22663"/>
    <lineage>
        <taxon>Eukaryota</taxon>
        <taxon>Viridiplantae</taxon>
        <taxon>Streptophyta</taxon>
        <taxon>Embryophyta</taxon>
        <taxon>Tracheophyta</taxon>
        <taxon>Spermatophyta</taxon>
        <taxon>Magnoliopsida</taxon>
        <taxon>eudicotyledons</taxon>
        <taxon>Gunneridae</taxon>
        <taxon>Pentapetalae</taxon>
        <taxon>rosids</taxon>
        <taxon>malvids</taxon>
        <taxon>Myrtales</taxon>
        <taxon>Lythraceae</taxon>
        <taxon>Punica</taxon>
    </lineage>
</organism>
<dbReference type="EMBL" id="MTKT01002673">
    <property type="protein sequence ID" value="OWM77181.1"/>
    <property type="molecule type" value="Genomic_DNA"/>
</dbReference>
<evidence type="ECO:0000313" key="4">
    <source>
        <dbReference type="Proteomes" id="UP000233551"/>
    </source>
</evidence>
<dbReference type="Proteomes" id="UP000197138">
    <property type="component" value="Unassembled WGS sequence"/>
</dbReference>
<reference evidence="1" key="2">
    <citation type="submission" date="2017-06" db="EMBL/GenBank/DDBJ databases">
        <title>The pomegranate genome and the genomics of punicalagin biosynthesis.</title>
        <authorList>
            <person name="Xu C."/>
        </authorList>
    </citation>
    <scope>NUCLEOTIDE SEQUENCE [LARGE SCALE GENOMIC DNA]</scope>
    <source>
        <tissue evidence="1">Fresh leaf</tissue>
    </source>
</reference>
<comment type="caution">
    <text evidence="1">The sequence shown here is derived from an EMBL/GenBank/DDBJ whole genome shotgun (WGS) entry which is preliminary data.</text>
</comment>